<sequence length="19" mass="2212">MKLGSEASFSRYLQRSQSH</sequence>
<proteinExistence type="predicted"/>
<reference evidence="1" key="1">
    <citation type="submission" date="2014-09" db="EMBL/GenBank/DDBJ databases">
        <authorList>
            <person name="Magalhaes I.L.F."/>
            <person name="Oliveira U."/>
            <person name="Santos F.R."/>
            <person name="Vidigal T.H.D.A."/>
            <person name="Brescovit A.D."/>
            <person name="Santos A.J."/>
        </authorList>
    </citation>
    <scope>NUCLEOTIDE SEQUENCE</scope>
    <source>
        <tissue evidence="1">Shoot tissue taken approximately 20 cm above the soil surface</tissue>
    </source>
</reference>
<protein>
    <submittedName>
        <fullName evidence="1">Uncharacterized protein</fullName>
    </submittedName>
</protein>
<name>A0A0A9AWF1_ARUDO</name>
<dbReference type="AlphaFoldDB" id="A0A0A9AWF1"/>
<evidence type="ECO:0000313" key="1">
    <source>
        <dbReference type="EMBL" id="JAD53230.1"/>
    </source>
</evidence>
<accession>A0A0A9AWF1</accession>
<reference evidence="1" key="2">
    <citation type="journal article" date="2015" name="Data Brief">
        <title>Shoot transcriptome of the giant reed, Arundo donax.</title>
        <authorList>
            <person name="Barrero R.A."/>
            <person name="Guerrero F.D."/>
            <person name="Moolhuijzen P."/>
            <person name="Goolsby J.A."/>
            <person name="Tidwell J."/>
            <person name="Bellgard S.E."/>
            <person name="Bellgard M.I."/>
        </authorList>
    </citation>
    <scope>NUCLEOTIDE SEQUENCE</scope>
    <source>
        <tissue evidence="1">Shoot tissue taken approximately 20 cm above the soil surface</tissue>
    </source>
</reference>
<dbReference type="EMBL" id="GBRH01244665">
    <property type="protein sequence ID" value="JAD53230.1"/>
    <property type="molecule type" value="Transcribed_RNA"/>
</dbReference>
<organism evidence="1">
    <name type="scientific">Arundo donax</name>
    <name type="common">Giant reed</name>
    <name type="synonym">Donax arundinaceus</name>
    <dbReference type="NCBI Taxonomy" id="35708"/>
    <lineage>
        <taxon>Eukaryota</taxon>
        <taxon>Viridiplantae</taxon>
        <taxon>Streptophyta</taxon>
        <taxon>Embryophyta</taxon>
        <taxon>Tracheophyta</taxon>
        <taxon>Spermatophyta</taxon>
        <taxon>Magnoliopsida</taxon>
        <taxon>Liliopsida</taxon>
        <taxon>Poales</taxon>
        <taxon>Poaceae</taxon>
        <taxon>PACMAD clade</taxon>
        <taxon>Arundinoideae</taxon>
        <taxon>Arundineae</taxon>
        <taxon>Arundo</taxon>
    </lineage>
</organism>